<evidence type="ECO:0000256" key="2">
    <source>
        <dbReference type="ARBA" id="ARBA00023157"/>
    </source>
</evidence>
<proteinExistence type="predicted"/>
<dbReference type="PANTHER" id="PTHR23199">
    <property type="entry name" value="NEUROTROPHIN 1-RELATED"/>
    <property type="match status" value="1"/>
</dbReference>
<name>A0AAW0ZNY0_9HYME</name>
<protein>
    <recommendedName>
        <fullName evidence="4">Spaetzle domain-containing protein</fullName>
    </recommendedName>
</protein>
<dbReference type="InterPro" id="IPR052444">
    <property type="entry name" value="Spz/Toll_ligand-like"/>
</dbReference>
<evidence type="ECO:0000313" key="5">
    <source>
        <dbReference type="EMBL" id="KAK9298436.1"/>
    </source>
</evidence>
<sequence>MTFNSKDIGQGHNSLTLILVGLCFSTALIHAHPQRDYSNERSAERVTSLENVNRLNIPFNSKITNTRRRGMLADSPERNWHSNDKIVFPGEGTVSRRVPVCKGSTYCETVESYPIDVVNRALQKNDSIRYLAGIDIVDIGERIETDDTIPLCISTEQVIYPQSGENKNKEWKFIANQENFKQGVRVEKCRTEGARCSVIGEIAAGYKTVCKQKYIYRELASVLEDGSIVPDSFRFPSSCCCHAVFTGNPFTRMGVGIPFTSTKRPTEKK</sequence>
<dbReference type="PANTHER" id="PTHR23199:SF12">
    <property type="entry name" value="NEUROTROPHIN 1-RELATED"/>
    <property type="match status" value="1"/>
</dbReference>
<feature type="domain" description="Spaetzle" evidence="4">
    <location>
        <begin position="151"/>
        <end position="242"/>
    </location>
</feature>
<keyword evidence="2" id="KW-1015">Disulfide bond</keyword>
<keyword evidence="1" id="KW-0732">Signal</keyword>
<dbReference type="GO" id="GO:0045087">
    <property type="term" value="P:innate immune response"/>
    <property type="evidence" value="ECO:0007669"/>
    <property type="project" value="TreeGrafter"/>
</dbReference>
<evidence type="ECO:0000256" key="3">
    <source>
        <dbReference type="ARBA" id="ARBA00023180"/>
    </source>
</evidence>
<gene>
    <name evidence="5" type="ORF">QLX08_008227</name>
</gene>
<dbReference type="Proteomes" id="UP001432146">
    <property type="component" value="Unassembled WGS sequence"/>
</dbReference>
<organism evidence="5 6">
    <name type="scientific">Tetragonisca angustula</name>
    <dbReference type="NCBI Taxonomy" id="166442"/>
    <lineage>
        <taxon>Eukaryota</taxon>
        <taxon>Metazoa</taxon>
        <taxon>Ecdysozoa</taxon>
        <taxon>Arthropoda</taxon>
        <taxon>Hexapoda</taxon>
        <taxon>Insecta</taxon>
        <taxon>Pterygota</taxon>
        <taxon>Neoptera</taxon>
        <taxon>Endopterygota</taxon>
        <taxon>Hymenoptera</taxon>
        <taxon>Apocrita</taxon>
        <taxon>Aculeata</taxon>
        <taxon>Apoidea</taxon>
        <taxon>Anthophila</taxon>
        <taxon>Apidae</taxon>
        <taxon>Tetragonisca</taxon>
    </lineage>
</organism>
<dbReference type="GO" id="GO:0005121">
    <property type="term" value="F:Toll binding"/>
    <property type="evidence" value="ECO:0007669"/>
    <property type="project" value="TreeGrafter"/>
</dbReference>
<dbReference type="Gene3D" id="2.10.90.10">
    <property type="entry name" value="Cystine-knot cytokines"/>
    <property type="match status" value="1"/>
</dbReference>
<dbReference type="InterPro" id="IPR032104">
    <property type="entry name" value="Spaetzle"/>
</dbReference>
<keyword evidence="3" id="KW-0325">Glycoprotein</keyword>
<evidence type="ECO:0000259" key="4">
    <source>
        <dbReference type="Pfam" id="PF16077"/>
    </source>
</evidence>
<dbReference type="FunFam" id="2.10.90.10:FF:000056">
    <property type="entry name" value="Protein spaetzle"/>
    <property type="match status" value="1"/>
</dbReference>
<dbReference type="SUPFAM" id="SSF57501">
    <property type="entry name" value="Cystine-knot cytokines"/>
    <property type="match status" value="1"/>
</dbReference>
<dbReference type="GO" id="GO:0021556">
    <property type="term" value="P:central nervous system formation"/>
    <property type="evidence" value="ECO:0007669"/>
    <property type="project" value="TreeGrafter"/>
</dbReference>
<dbReference type="GO" id="GO:0008083">
    <property type="term" value="F:growth factor activity"/>
    <property type="evidence" value="ECO:0007669"/>
    <property type="project" value="TreeGrafter"/>
</dbReference>
<reference evidence="5 6" key="1">
    <citation type="submission" date="2024-05" db="EMBL/GenBank/DDBJ databases">
        <title>The nuclear and mitochondrial genome assemblies of Tetragonisca angustula (Apidae: Meliponini), a tiny yet remarkable pollinator in the Neotropics.</title>
        <authorList>
            <person name="Ferrari R."/>
            <person name="Ricardo P.C."/>
            <person name="Dias F.C."/>
            <person name="Araujo N.S."/>
            <person name="Soares D.O."/>
            <person name="Zhou Q.-S."/>
            <person name="Zhu C.-D."/>
            <person name="Coutinho L."/>
            <person name="Airas M.C."/>
            <person name="Batista T.M."/>
        </authorList>
    </citation>
    <scope>NUCLEOTIDE SEQUENCE [LARGE SCALE GENOMIC DNA]</scope>
    <source>
        <strain evidence="5">ASF017062</strain>
        <tissue evidence="5">Abdomen</tissue>
    </source>
</reference>
<dbReference type="Pfam" id="PF16077">
    <property type="entry name" value="Spaetzle"/>
    <property type="match status" value="1"/>
</dbReference>
<evidence type="ECO:0000256" key="1">
    <source>
        <dbReference type="ARBA" id="ARBA00022729"/>
    </source>
</evidence>
<dbReference type="InterPro" id="IPR029034">
    <property type="entry name" value="Cystine-knot_cytokine"/>
</dbReference>
<dbReference type="GO" id="GO:0005615">
    <property type="term" value="C:extracellular space"/>
    <property type="evidence" value="ECO:0007669"/>
    <property type="project" value="UniProtKB-ARBA"/>
</dbReference>
<accession>A0AAW0ZNY0</accession>
<keyword evidence="6" id="KW-1185">Reference proteome</keyword>
<dbReference type="EMBL" id="JAWNGG020000174">
    <property type="protein sequence ID" value="KAK9298436.1"/>
    <property type="molecule type" value="Genomic_DNA"/>
</dbReference>
<dbReference type="AlphaFoldDB" id="A0AAW0ZNY0"/>
<evidence type="ECO:0000313" key="6">
    <source>
        <dbReference type="Proteomes" id="UP001432146"/>
    </source>
</evidence>
<comment type="caution">
    <text evidence="5">The sequence shown here is derived from an EMBL/GenBank/DDBJ whole genome shotgun (WGS) entry which is preliminary data.</text>
</comment>